<organism evidence="1 2">
    <name type="scientific">Pseudomonas phage phiPMW</name>
    <dbReference type="NCBI Taxonomy" id="1815582"/>
    <lineage>
        <taxon>Viruses</taxon>
        <taxon>Duplodnaviria</taxon>
        <taxon>Heunggongvirae</taxon>
        <taxon>Uroviricota</taxon>
        <taxon>Caudoviricetes</taxon>
        <taxon>Plaisancevirus</taxon>
        <taxon>Plaisancevirus PMW</taxon>
    </lineage>
</organism>
<dbReference type="EMBL" id="KU862660">
    <property type="protein sequence ID" value="ANA49194.1"/>
    <property type="molecule type" value="Genomic_DNA"/>
</dbReference>
<proteinExistence type="predicted"/>
<evidence type="ECO:0000313" key="1">
    <source>
        <dbReference type="EMBL" id="ANA49194.1"/>
    </source>
</evidence>
<reference evidence="1 2" key="1">
    <citation type="submission" date="2016-03" db="EMBL/GenBank/DDBJ databases">
        <title>Characterization of pf16 and phiPMW: Two novel phages infecting Pseudomonas putida PpG1.</title>
        <authorList>
            <person name="Magill D.J."/>
            <person name="Krylov V.N."/>
            <person name="Allen C.C.R."/>
            <person name="McGrath J.W."/>
            <person name="Quinn J.P."/>
            <person name="Kulakov L.A."/>
        </authorList>
    </citation>
    <scope>NUCLEOTIDE SEQUENCE [LARGE SCALE GENOMIC DNA]</scope>
</reference>
<dbReference type="Proteomes" id="UP000223738">
    <property type="component" value="Segment"/>
</dbReference>
<accession>A0A1S5R1A8</accession>
<protein>
    <submittedName>
        <fullName evidence="1">Uncharacterized protein</fullName>
    </submittedName>
</protein>
<name>A0A1S5R1A8_9CAUD</name>
<dbReference type="OrthoDB" id="22945at10239"/>
<keyword evidence="2" id="KW-1185">Reference proteome</keyword>
<gene>
    <name evidence="1" type="ORF">PMW_69</name>
</gene>
<sequence>MEISDKHTAILQIINDAHLLLGKLRQECEHPNYTGKYNANTGNWCSDDDTYWIDFHCPDCGMTRTAYADVGPDNEKFSYRGHSARIIK</sequence>
<evidence type="ECO:0000313" key="2">
    <source>
        <dbReference type="Proteomes" id="UP000223738"/>
    </source>
</evidence>